<dbReference type="InterPro" id="IPR005497">
    <property type="entry name" value="Cytochrome_b6-f_cplx_su8"/>
</dbReference>
<dbReference type="GeneID" id="19014899"/>
<proteinExistence type="inferred from homology"/>
<evidence type="ECO:0000256" key="2">
    <source>
        <dbReference type="ARBA" id="ARBA00004167"/>
    </source>
</evidence>
<dbReference type="RefSeq" id="XP_007512244.1">
    <property type="nucleotide sequence ID" value="XM_007512182.1"/>
</dbReference>
<evidence type="ECO:0000313" key="13">
    <source>
        <dbReference type="EMBL" id="CCO66332.1"/>
    </source>
</evidence>
<keyword evidence="6" id="KW-0249">Electron transport</keyword>
<evidence type="ECO:0000256" key="9">
    <source>
        <dbReference type="ARBA" id="ARBA00025834"/>
    </source>
</evidence>
<protein>
    <recommendedName>
        <fullName evidence="10">Cytochrome b6-f complex subunit PetN</fullName>
    </recommendedName>
    <alternativeName>
        <fullName evidence="11">Cytochrome b6-f complex subunit VIII</fullName>
    </alternativeName>
</protein>
<dbReference type="Pfam" id="PF03742">
    <property type="entry name" value="PetN"/>
    <property type="match status" value="1"/>
</dbReference>
<keyword evidence="7 12" id="KW-1133">Transmembrane helix</keyword>
<dbReference type="GO" id="GO:0016020">
    <property type="term" value="C:membrane"/>
    <property type="evidence" value="ECO:0007669"/>
    <property type="project" value="UniProtKB-SubCell"/>
</dbReference>
<dbReference type="STRING" id="41875.K8F2S9"/>
<evidence type="ECO:0000313" key="14">
    <source>
        <dbReference type="Proteomes" id="UP000198341"/>
    </source>
</evidence>
<dbReference type="InterPro" id="IPR036143">
    <property type="entry name" value="Cytochr_b6-f_cplx_su8_sf"/>
</dbReference>
<sequence>MYAVASSAKVVAPTMRMQKSQTKRVVAKVPVKASSFNVEKTAIATTALIAATVISPEASHAAQNVVAQVAEGEPFLVDVAWGAILSCFSFSLALVVWGRSGL</sequence>
<evidence type="ECO:0000256" key="8">
    <source>
        <dbReference type="ARBA" id="ARBA00023136"/>
    </source>
</evidence>
<comment type="subcellular location">
    <subcellularLocation>
        <location evidence="2">Membrane</location>
        <topology evidence="2">Single-pass membrane protein</topology>
    </subcellularLocation>
</comment>
<comment type="similarity">
    <text evidence="3">Belongs to the PetN family.</text>
</comment>
<organism evidence="13 14">
    <name type="scientific">Bathycoccus prasinos</name>
    <dbReference type="NCBI Taxonomy" id="41875"/>
    <lineage>
        <taxon>Eukaryota</taxon>
        <taxon>Viridiplantae</taxon>
        <taxon>Chlorophyta</taxon>
        <taxon>Mamiellophyceae</taxon>
        <taxon>Mamiellales</taxon>
        <taxon>Bathycoccaceae</taxon>
        <taxon>Bathycoccus</taxon>
    </lineage>
</organism>
<evidence type="ECO:0000256" key="6">
    <source>
        <dbReference type="ARBA" id="ARBA00022982"/>
    </source>
</evidence>
<evidence type="ECO:0000256" key="5">
    <source>
        <dbReference type="ARBA" id="ARBA00022692"/>
    </source>
</evidence>
<dbReference type="GO" id="GO:0017004">
    <property type="term" value="P:cytochrome complex assembly"/>
    <property type="evidence" value="ECO:0007669"/>
    <property type="project" value="InterPro"/>
</dbReference>
<dbReference type="GO" id="GO:0009512">
    <property type="term" value="C:cytochrome b6f complex"/>
    <property type="evidence" value="ECO:0007669"/>
    <property type="project" value="InterPro"/>
</dbReference>
<dbReference type="HAMAP" id="MF_00395">
    <property type="entry name" value="Cytb6_f_PetN"/>
    <property type="match status" value="1"/>
</dbReference>
<accession>K8F2S9</accession>
<keyword evidence="4" id="KW-0813">Transport</keyword>
<evidence type="ECO:0000256" key="3">
    <source>
        <dbReference type="ARBA" id="ARBA00010969"/>
    </source>
</evidence>
<feature type="transmembrane region" description="Helical" evidence="12">
    <location>
        <begin position="79"/>
        <end position="97"/>
    </location>
</feature>
<evidence type="ECO:0000256" key="7">
    <source>
        <dbReference type="ARBA" id="ARBA00022989"/>
    </source>
</evidence>
<evidence type="ECO:0000256" key="10">
    <source>
        <dbReference type="ARBA" id="ARBA00031459"/>
    </source>
</evidence>
<evidence type="ECO:0000256" key="4">
    <source>
        <dbReference type="ARBA" id="ARBA00022448"/>
    </source>
</evidence>
<comment type="function">
    <text evidence="1">Component of the cytochrome b6-f complex, which mediates electron transfer between photosystem II (PSII) and photosystem I (PSI), cyclic electron flow around PSI, and state transitions.</text>
</comment>
<dbReference type="OrthoDB" id="567503at2759"/>
<dbReference type="SUPFAM" id="SSF103451">
    <property type="entry name" value="PetN subunit of the cytochrome b6f complex"/>
    <property type="match status" value="1"/>
</dbReference>
<dbReference type="EMBL" id="FO082272">
    <property type="protein sequence ID" value="CCO66332.1"/>
    <property type="molecule type" value="Genomic_DNA"/>
</dbReference>
<dbReference type="AlphaFoldDB" id="K8F2S9"/>
<name>K8F2S9_9CHLO</name>
<gene>
    <name evidence="13" type="ORF">Bathy07g04100</name>
</gene>
<keyword evidence="5 12" id="KW-0812">Transmembrane</keyword>
<reference evidence="13 14" key="1">
    <citation type="submission" date="2011-10" db="EMBL/GenBank/DDBJ databases">
        <authorList>
            <person name="Genoscope - CEA"/>
        </authorList>
    </citation>
    <scope>NUCLEOTIDE SEQUENCE [LARGE SCALE GENOMIC DNA]</scope>
    <source>
        <strain evidence="13 14">RCC 1105</strain>
    </source>
</reference>
<evidence type="ECO:0000256" key="11">
    <source>
        <dbReference type="ARBA" id="ARBA00031982"/>
    </source>
</evidence>
<dbReference type="KEGG" id="bpg:Bathy07g04100"/>
<evidence type="ECO:0000256" key="1">
    <source>
        <dbReference type="ARBA" id="ARBA00003068"/>
    </source>
</evidence>
<keyword evidence="14" id="KW-1185">Reference proteome</keyword>
<evidence type="ECO:0000256" key="12">
    <source>
        <dbReference type="SAM" id="Phobius"/>
    </source>
</evidence>
<keyword evidence="8 12" id="KW-0472">Membrane</keyword>
<dbReference type="Proteomes" id="UP000198341">
    <property type="component" value="Chromosome 7"/>
</dbReference>
<comment type="subunit">
    <text evidence="9">The 4 large subunits of the cytochrome b6-f complex are cytochrome b6, subunit IV (17 kDa polypeptide, PetD), cytochrome f and the Rieske protein, while the 4 small subunits are PetG, PetL, PetM and PetN. The complex functions as a dimer.</text>
</comment>